<feature type="compositionally biased region" description="Polar residues" evidence="2">
    <location>
        <begin position="398"/>
        <end position="408"/>
    </location>
</feature>
<feature type="region of interest" description="Disordered" evidence="2">
    <location>
        <begin position="356"/>
        <end position="417"/>
    </location>
</feature>
<dbReference type="Proteomes" id="UP000887563">
    <property type="component" value="Unplaced"/>
</dbReference>
<accession>A0A914M1A7</accession>
<feature type="compositionally biased region" description="Low complexity" evidence="2">
    <location>
        <begin position="385"/>
        <end position="397"/>
    </location>
</feature>
<sequence length="613" mass="71227">MPPKIKRTYSRCKKTTNEQFVQTEDDALLKLSNQLLNDLQKHGTDPKEQTPEESIRRQIILSSHVKKLSKENFELKDRLGKMNLKFSSILDKLRIYKTENDANRTNLLDNLTALNLDQNNAKKQLNEQINKCGTTWQNPFSTIPEDREFRFLSVRSLLVSLVRRNIQVFWYYAHFETEQQKSLNKIKAKEAKLTKLKAEKDEINFQLQNVLNAFQVQSRLLEVARKEAFNAREESKETEQKLQDKLYLTTNQRCANCEVKQRVQSNLTDQIADLKNKIAMKEQELEEKGRINVIFAEKVKKDKEEFNKKELLAKKELEKANNLKRTYCDKLREYQTKLRESEEEKFRISKALENERNGRASSISRQSLPESSALTPPEEDDKSPSININNNSEINNSTTKQTQKDNSSVPPPEKIRKTTFEVARGWKAVLDLADSLDSSNQQINQQQPRIPGTTTTSNPRMPAKTISSLAPKQKNKAKKQQQKQPLNQQNMRLFNGNNSLQRNSSDIQSSSNTWRSSGIRVHENFHSHNQSNKEMMNRSLQNETMLRQKAAQQTRQQPVPINRLAMNQQPGTSNRQQDNFTVNRDLLPWHGTIIKQQPQQPTADPKSLYRRKK</sequence>
<evidence type="ECO:0000256" key="2">
    <source>
        <dbReference type="SAM" id="MobiDB-lite"/>
    </source>
</evidence>
<feature type="region of interest" description="Disordered" evidence="2">
    <location>
        <begin position="543"/>
        <end position="578"/>
    </location>
</feature>
<keyword evidence="3" id="KW-1185">Reference proteome</keyword>
<keyword evidence="1" id="KW-0175">Coiled coil</keyword>
<feature type="coiled-coil region" evidence="1">
    <location>
        <begin position="179"/>
        <end position="351"/>
    </location>
</feature>
<evidence type="ECO:0000313" key="3">
    <source>
        <dbReference type="Proteomes" id="UP000887563"/>
    </source>
</evidence>
<dbReference type="WBParaSite" id="Minc3s01054g20241">
    <property type="protein sequence ID" value="Minc3s01054g20241"/>
    <property type="gene ID" value="Minc3s01054g20241"/>
</dbReference>
<proteinExistence type="predicted"/>
<feature type="region of interest" description="Disordered" evidence="2">
    <location>
        <begin position="592"/>
        <end position="613"/>
    </location>
</feature>
<feature type="compositionally biased region" description="Low complexity" evidence="2">
    <location>
        <begin position="438"/>
        <end position="451"/>
    </location>
</feature>
<name>A0A914M1A7_MELIC</name>
<evidence type="ECO:0000256" key="1">
    <source>
        <dbReference type="SAM" id="Coils"/>
    </source>
</evidence>
<dbReference type="AlphaFoldDB" id="A0A914M1A7"/>
<feature type="compositionally biased region" description="Polar residues" evidence="2">
    <location>
        <begin position="359"/>
        <end position="374"/>
    </location>
</feature>
<feature type="region of interest" description="Disordered" evidence="2">
    <location>
        <begin position="438"/>
        <end position="489"/>
    </location>
</feature>
<protein>
    <submittedName>
        <fullName evidence="4">Uncharacterized protein</fullName>
    </submittedName>
</protein>
<organism evidence="3 4">
    <name type="scientific">Meloidogyne incognita</name>
    <name type="common">Southern root-knot nematode worm</name>
    <name type="synonym">Oxyuris incognita</name>
    <dbReference type="NCBI Taxonomy" id="6306"/>
    <lineage>
        <taxon>Eukaryota</taxon>
        <taxon>Metazoa</taxon>
        <taxon>Ecdysozoa</taxon>
        <taxon>Nematoda</taxon>
        <taxon>Chromadorea</taxon>
        <taxon>Rhabditida</taxon>
        <taxon>Tylenchina</taxon>
        <taxon>Tylenchomorpha</taxon>
        <taxon>Tylenchoidea</taxon>
        <taxon>Meloidogynidae</taxon>
        <taxon>Meloidogyninae</taxon>
        <taxon>Meloidogyne</taxon>
        <taxon>Meloidogyne incognita group</taxon>
    </lineage>
</organism>
<evidence type="ECO:0000313" key="4">
    <source>
        <dbReference type="WBParaSite" id="Minc3s01054g20241"/>
    </source>
</evidence>
<reference evidence="4" key="1">
    <citation type="submission" date="2022-11" db="UniProtKB">
        <authorList>
            <consortium name="WormBaseParasite"/>
        </authorList>
    </citation>
    <scope>IDENTIFICATION</scope>
</reference>